<feature type="site" description="Important for substrate specificity" evidence="3">
    <location>
        <position position="140"/>
    </location>
</feature>
<dbReference type="SUPFAM" id="SSF53474">
    <property type="entry name" value="alpha/beta-Hydrolases"/>
    <property type="match status" value="1"/>
</dbReference>
<gene>
    <name evidence="5" type="ORF">YBN1229_v1_3273</name>
</gene>
<feature type="domain" description="Serine aminopeptidase S33" evidence="4">
    <location>
        <begin position="17"/>
        <end position="249"/>
    </location>
</feature>
<organism evidence="5 6">
    <name type="scientific">Candidatus Filomicrobium marinum</name>
    <dbReference type="NCBI Taxonomy" id="1608628"/>
    <lineage>
        <taxon>Bacteria</taxon>
        <taxon>Pseudomonadati</taxon>
        <taxon>Pseudomonadota</taxon>
        <taxon>Alphaproteobacteria</taxon>
        <taxon>Hyphomicrobiales</taxon>
        <taxon>Hyphomicrobiaceae</taxon>
        <taxon>Filomicrobium</taxon>
    </lineage>
</organism>
<dbReference type="Pfam" id="PF12146">
    <property type="entry name" value="Hydrolase_4"/>
    <property type="match status" value="1"/>
</dbReference>
<feature type="active site" description="Nucleophile" evidence="2">
    <location>
        <position position="91"/>
    </location>
</feature>
<evidence type="ECO:0000256" key="2">
    <source>
        <dbReference type="PIRSR" id="PIRSR017388-1"/>
    </source>
</evidence>
<evidence type="ECO:0000313" key="6">
    <source>
        <dbReference type="Proteomes" id="UP000033187"/>
    </source>
</evidence>
<dbReference type="Gene3D" id="3.40.50.1820">
    <property type="entry name" value="alpha/beta hydrolase"/>
    <property type="match status" value="1"/>
</dbReference>
<accession>A0A0D6JJK8</accession>
<dbReference type="KEGG" id="fiy:BN1229_v1_3273"/>
<reference evidence="6" key="1">
    <citation type="submission" date="2015-02" db="EMBL/GenBank/DDBJ databases">
        <authorList>
            <person name="Chooi Y.-H."/>
        </authorList>
    </citation>
    <scope>NUCLEOTIDE SEQUENCE [LARGE SCALE GENOMIC DNA]</scope>
    <source>
        <strain evidence="6">strain Y</strain>
    </source>
</reference>
<dbReference type="InterPro" id="IPR029058">
    <property type="entry name" value="AB_hydrolase_fold"/>
</dbReference>
<name>A0A0D6JJK8_9HYPH</name>
<dbReference type="GO" id="GO:0052689">
    <property type="term" value="F:carboxylic ester hydrolase activity"/>
    <property type="evidence" value="ECO:0007669"/>
    <property type="project" value="InterPro"/>
</dbReference>
<sequence length="286" mass="32013">MIVQQDTYKIKGGRIGVLLVHGLCGSPTEMRYVANGMARQGYTVHCPRLAGHGGSVEDLKATSWQDWYKSVEDALFELSQNCDRVFVGGLSTGAVLGLLLAARHPDKVHGLTLFSPTLWVNGWLIPWYMRLFKLVRSKRIANLIKFPDLHPHGIKDDRIRQFVVRALVDGETGTSGLRNTPGCAVLEHRRLVSAVKREVRKIQQPALILHPREDDYAHLNNAWYLQSKLAGPVEVTVLEDSYHIVTVDRQRDVVVERSTAFIARLVGDAAEERESTVTRFKVSVAA</sequence>
<evidence type="ECO:0000259" key="4">
    <source>
        <dbReference type="Pfam" id="PF12146"/>
    </source>
</evidence>
<feature type="active site" description="Charge relay system" evidence="2">
    <location>
        <position position="214"/>
    </location>
</feature>
<dbReference type="Proteomes" id="UP000033187">
    <property type="component" value="Chromosome 1"/>
</dbReference>
<dbReference type="AlphaFoldDB" id="A0A0D6JJK8"/>
<dbReference type="PIRSF" id="PIRSF017388">
    <property type="entry name" value="Esterase_lipase"/>
    <property type="match status" value="1"/>
</dbReference>
<feature type="active site" description="Charge relay system" evidence="2">
    <location>
        <position position="243"/>
    </location>
</feature>
<dbReference type="InterPro" id="IPR022742">
    <property type="entry name" value="Hydrolase_4"/>
</dbReference>
<evidence type="ECO:0000256" key="1">
    <source>
        <dbReference type="ARBA" id="ARBA00022801"/>
    </source>
</evidence>
<dbReference type="InterPro" id="IPR050266">
    <property type="entry name" value="AB_hydrolase_sf"/>
</dbReference>
<dbReference type="InterPro" id="IPR012354">
    <property type="entry name" value="Esterase_lipase"/>
</dbReference>
<dbReference type="PANTHER" id="PTHR43798">
    <property type="entry name" value="MONOACYLGLYCEROL LIPASE"/>
    <property type="match status" value="1"/>
</dbReference>
<dbReference type="OrthoDB" id="8476759at2"/>
<evidence type="ECO:0000313" key="5">
    <source>
        <dbReference type="EMBL" id="CPR21840.1"/>
    </source>
</evidence>
<keyword evidence="6" id="KW-1185">Reference proteome</keyword>
<dbReference type="KEGG" id="fil:BN1229_v1_2642"/>
<dbReference type="PANTHER" id="PTHR43798:SF31">
    <property type="entry name" value="AB HYDROLASE SUPERFAMILY PROTEIN YCLE"/>
    <property type="match status" value="1"/>
</dbReference>
<keyword evidence="1 5" id="KW-0378">Hydrolase</keyword>
<dbReference type="RefSeq" id="WP_046478485.1">
    <property type="nucleotide sequence ID" value="NZ_LN829118.1"/>
</dbReference>
<proteinExistence type="predicted"/>
<protein>
    <submittedName>
        <fullName evidence="5">Alpha/beta hydrolase fold protein</fullName>
    </submittedName>
</protein>
<evidence type="ECO:0000256" key="3">
    <source>
        <dbReference type="PIRSR" id="PIRSR017388-3"/>
    </source>
</evidence>
<dbReference type="EMBL" id="LN829119">
    <property type="protein sequence ID" value="CPR21840.1"/>
    <property type="molecule type" value="Genomic_DNA"/>
</dbReference>
<dbReference type="GO" id="GO:0016020">
    <property type="term" value="C:membrane"/>
    <property type="evidence" value="ECO:0007669"/>
    <property type="project" value="TreeGrafter"/>
</dbReference>